<reference evidence="1 2" key="1">
    <citation type="journal article" date="2018" name="J. Microbiol.">
        <title>Leifsonia flava sp. nov., a novel actinobacterium isolated from the rhizosphere of Aquilegia viridiflora.</title>
        <authorList>
            <person name="Cai Y."/>
            <person name="Tao W.Z."/>
            <person name="Ma Y.J."/>
            <person name="Cheng J."/>
            <person name="Zhang M.Y."/>
            <person name="Zhang Y.X."/>
        </authorList>
    </citation>
    <scope>NUCLEOTIDE SEQUENCE [LARGE SCALE GENOMIC DNA]</scope>
    <source>
        <strain evidence="1 2">SYP-B2174</strain>
    </source>
</reference>
<proteinExistence type="predicted"/>
<keyword evidence="2" id="KW-1185">Reference proteome</keyword>
<dbReference type="Proteomes" id="UP000298127">
    <property type="component" value="Unassembled WGS sequence"/>
</dbReference>
<dbReference type="Gene3D" id="3.40.50.10400">
    <property type="entry name" value="Hypothetical protein PA1492"/>
    <property type="match status" value="1"/>
</dbReference>
<sequence length="125" mass="12943">MTTPLLILIAGPYRSGTDDQPAALAANLARLEEAAWPIFQAGHIPMIGEWVALPVLRGAGGEGVADPLAAGIMYPTAERLLQHCDAVLRLPGASAGADQDVAIARERGLPVYHSVAEIPAVSQAA</sequence>
<name>A0A4Y9R451_9MICO</name>
<dbReference type="EMBL" id="SPQZ01000003">
    <property type="protein sequence ID" value="TFV98225.1"/>
    <property type="molecule type" value="Genomic_DNA"/>
</dbReference>
<evidence type="ECO:0000313" key="2">
    <source>
        <dbReference type="Proteomes" id="UP000298127"/>
    </source>
</evidence>
<organism evidence="1 2">
    <name type="scientific">Orlajensenia leifsoniae</name>
    <dbReference type="NCBI Taxonomy" id="2561933"/>
    <lineage>
        <taxon>Bacteria</taxon>
        <taxon>Bacillati</taxon>
        <taxon>Actinomycetota</taxon>
        <taxon>Actinomycetes</taxon>
        <taxon>Micrococcales</taxon>
        <taxon>Microbacteriaceae</taxon>
        <taxon>Orlajensenia</taxon>
    </lineage>
</organism>
<comment type="caution">
    <text evidence="1">The sequence shown here is derived from an EMBL/GenBank/DDBJ whole genome shotgun (WGS) entry which is preliminary data.</text>
</comment>
<dbReference type="AlphaFoldDB" id="A0A4Y9R451"/>
<dbReference type="RefSeq" id="WP_135120225.1">
    <property type="nucleotide sequence ID" value="NZ_SPQZ01000003.1"/>
</dbReference>
<accession>A0A4Y9R451</accession>
<gene>
    <name evidence="1" type="ORF">E4M00_09405</name>
</gene>
<evidence type="ECO:0000313" key="1">
    <source>
        <dbReference type="EMBL" id="TFV98225.1"/>
    </source>
</evidence>
<protein>
    <submittedName>
        <fullName evidence="1">DUF4406 domain-containing protein</fullName>
    </submittedName>
</protein>